<dbReference type="EMBL" id="DXGE01000036">
    <property type="protein sequence ID" value="HIW86614.1"/>
    <property type="molecule type" value="Genomic_DNA"/>
</dbReference>
<gene>
    <name evidence="1" type="ORF">IAA48_08990</name>
</gene>
<evidence type="ECO:0000313" key="2">
    <source>
        <dbReference type="Proteomes" id="UP000824205"/>
    </source>
</evidence>
<organism evidence="1 2">
    <name type="scientific">Candidatus Eubacterium faecipullorum</name>
    <dbReference type="NCBI Taxonomy" id="2838571"/>
    <lineage>
        <taxon>Bacteria</taxon>
        <taxon>Bacillati</taxon>
        <taxon>Bacillota</taxon>
        <taxon>Clostridia</taxon>
        <taxon>Eubacteriales</taxon>
        <taxon>Eubacteriaceae</taxon>
        <taxon>Eubacterium</taxon>
    </lineage>
</organism>
<dbReference type="Pfam" id="PF05135">
    <property type="entry name" value="Phage_connect_1"/>
    <property type="match status" value="1"/>
</dbReference>
<comment type="caution">
    <text evidence="1">The sequence shown here is derived from an EMBL/GenBank/DDBJ whole genome shotgun (WGS) entry which is preliminary data.</text>
</comment>
<sequence>MTAIERLKVRIPEEENDLVLKEILETATSIILTRLYPFEDDLSDKTVPYKYNTLLCDIATELYNKKGAEGETAHSENGVSRTYSSAYVSPELLSQIIPVAKVFGGDACERSETQSI</sequence>
<proteinExistence type="predicted"/>
<reference evidence="1" key="1">
    <citation type="journal article" date="2021" name="PeerJ">
        <title>Extensive microbial diversity within the chicken gut microbiome revealed by metagenomics and culture.</title>
        <authorList>
            <person name="Gilroy R."/>
            <person name="Ravi A."/>
            <person name="Getino M."/>
            <person name="Pursley I."/>
            <person name="Horton D.L."/>
            <person name="Alikhan N.F."/>
            <person name="Baker D."/>
            <person name="Gharbi K."/>
            <person name="Hall N."/>
            <person name="Watson M."/>
            <person name="Adriaenssens E.M."/>
            <person name="Foster-Nyarko E."/>
            <person name="Jarju S."/>
            <person name="Secka A."/>
            <person name="Antonio M."/>
            <person name="Oren A."/>
            <person name="Chaudhuri R.R."/>
            <person name="La Ragione R."/>
            <person name="Hildebrand F."/>
            <person name="Pallen M.J."/>
        </authorList>
    </citation>
    <scope>NUCLEOTIDE SEQUENCE</scope>
    <source>
        <strain evidence="1">421</strain>
    </source>
</reference>
<dbReference type="InterPro" id="IPR021146">
    <property type="entry name" value="Phage_gp6-like_head-tail"/>
</dbReference>
<accession>A0A9D1REW5</accession>
<evidence type="ECO:0000313" key="1">
    <source>
        <dbReference type="EMBL" id="HIW86614.1"/>
    </source>
</evidence>
<dbReference type="Proteomes" id="UP000824205">
    <property type="component" value="Unassembled WGS sequence"/>
</dbReference>
<reference evidence="1" key="2">
    <citation type="submission" date="2021-04" db="EMBL/GenBank/DDBJ databases">
        <authorList>
            <person name="Gilroy R."/>
        </authorList>
    </citation>
    <scope>NUCLEOTIDE SEQUENCE</scope>
    <source>
        <strain evidence="1">421</strain>
    </source>
</reference>
<protein>
    <submittedName>
        <fullName evidence="1">Phage head-tail connector protein</fullName>
    </submittedName>
</protein>
<dbReference type="AlphaFoldDB" id="A0A9D1REW5"/>
<name>A0A9D1REW5_9FIRM</name>